<dbReference type="Proteomes" id="UP001190002">
    <property type="component" value="Unassembled WGS sequence"/>
</dbReference>
<reference evidence="1" key="1">
    <citation type="submission" date="2023-07" db="EMBL/GenBank/DDBJ databases">
        <authorList>
            <person name="Peeters C."/>
        </authorList>
    </citation>
    <scope>NUCLEOTIDE SEQUENCE</scope>
    <source>
        <strain evidence="1">R-77591</strain>
    </source>
</reference>
<protein>
    <submittedName>
        <fullName evidence="1">Uncharacterized protein</fullName>
    </submittedName>
</protein>
<evidence type="ECO:0000313" key="2">
    <source>
        <dbReference type="Proteomes" id="UP001190002"/>
    </source>
</evidence>
<accession>A0AAD2ES11</accession>
<dbReference type="AlphaFoldDB" id="A0AAD2ES11"/>
<dbReference type="EMBL" id="CATVXE010000046">
    <property type="protein sequence ID" value="CAJ0698272.1"/>
    <property type="molecule type" value="Genomic_DNA"/>
</dbReference>
<sequence length="48" mass="5465">MDHTSDMETCSVLDLLKMHSAVLDELKRRQIVRTGNNPTGDYTEVSTR</sequence>
<comment type="caution">
    <text evidence="1">The sequence shown here is derived from an EMBL/GenBank/DDBJ whole genome shotgun (WGS) entry which is preliminary data.</text>
</comment>
<organism evidence="1 2">
    <name type="scientific">Ralstonia mannitolilytica</name>
    <dbReference type="NCBI Taxonomy" id="105219"/>
    <lineage>
        <taxon>Bacteria</taxon>
        <taxon>Pseudomonadati</taxon>
        <taxon>Pseudomonadota</taxon>
        <taxon>Betaproteobacteria</taxon>
        <taxon>Burkholderiales</taxon>
        <taxon>Burkholderiaceae</taxon>
        <taxon>Ralstonia</taxon>
    </lineage>
</organism>
<gene>
    <name evidence="1" type="ORF">R77591_04955</name>
</gene>
<evidence type="ECO:0000313" key="1">
    <source>
        <dbReference type="EMBL" id="CAJ0698272.1"/>
    </source>
</evidence>
<name>A0AAD2ES11_9RALS</name>
<proteinExistence type="predicted"/>